<reference evidence="1" key="1">
    <citation type="submission" date="2018-04" db="EMBL/GenBank/DDBJ databases">
        <title>Genomes of Endosymbiotic and Endophytic Bradyrhizobium Publication status.</title>
        <authorList>
            <person name="Guha S."/>
            <person name="Jorrin B."/>
            <person name="Sarkar M."/>
            <person name="Poole P.S."/>
            <person name="DasGupta M."/>
        </authorList>
    </citation>
    <scope>NUCLEOTIDE SEQUENCE</scope>
    <source>
        <strain evidence="1">WBOS16</strain>
    </source>
</reference>
<dbReference type="SUPFAM" id="SSF46689">
    <property type="entry name" value="Homeodomain-like"/>
    <property type="match status" value="1"/>
</dbReference>
<evidence type="ECO:0000313" key="1">
    <source>
        <dbReference type="EMBL" id="UUO63800.1"/>
    </source>
</evidence>
<dbReference type="Proteomes" id="UP001058872">
    <property type="component" value="Chromosome"/>
</dbReference>
<dbReference type="AlphaFoldDB" id="A0AAE9N7B5"/>
<organism evidence="1 2">
    <name type="scientific">Bradyrhizobium betae</name>
    <dbReference type="NCBI Taxonomy" id="244734"/>
    <lineage>
        <taxon>Bacteria</taxon>
        <taxon>Pseudomonadati</taxon>
        <taxon>Pseudomonadota</taxon>
        <taxon>Alphaproteobacteria</taxon>
        <taxon>Hyphomicrobiales</taxon>
        <taxon>Nitrobacteraceae</taxon>
        <taxon>Bradyrhizobium</taxon>
    </lineage>
</organism>
<accession>A0AAE9N7B5</accession>
<proteinExistence type="predicted"/>
<sequence length="216" mass="24529">MHQLPKKVQPPPSQFEKPAKERLIERADELFRLLGIRVSPSLIAHEAHTNMDTFVKYFGDGDPLVGRFVKTLIAECENYWRGLASEHPNNSDAQLREWLAFEGDQLGYMMEPRVLLSRTAAELFEPRRQQHPLLREIEDYWQAERRRVVGLCRAAGLRDPLELADKLLLLVHGARNERGAYGRLTPSRVLQKTGIELLAAHGASARPAADHAPDLD</sequence>
<dbReference type="Gene3D" id="1.10.357.10">
    <property type="entry name" value="Tetracycline Repressor, domain 2"/>
    <property type="match status" value="1"/>
</dbReference>
<protein>
    <recommendedName>
        <fullName evidence="3">TetR/AcrR family transcriptional regulator</fullName>
    </recommendedName>
</protein>
<evidence type="ECO:0000313" key="2">
    <source>
        <dbReference type="Proteomes" id="UP001058872"/>
    </source>
</evidence>
<dbReference type="InterPro" id="IPR009057">
    <property type="entry name" value="Homeodomain-like_sf"/>
</dbReference>
<dbReference type="EMBL" id="CP028989">
    <property type="protein sequence ID" value="UUO63800.1"/>
    <property type="molecule type" value="Genomic_DNA"/>
</dbReference>
<dbReference type="RefSeq" id="WP_257177975.1">
    <property type="nucleotide sequence ID" value="NZ_CP028989.1"/>
</dbReference>
<name>A0AAE9N7B5_9BRAD</name>
<gene>
    <name evidence="1" type="ORF">DCM83_00180</name>
</gene>
<evidence type="ECO:0008006" key="3">
    <source>
        <dbReference type="Google" id="ProtNLM"/>
    </source>
</evidence>